<dbReference type="Proteomes" id="UP000579812">
    <property type="component" value="Unassembled WGS sequence"/>
</dbReference>
<dbReference type="Pfam" id="PF05699">
    <property type="entry name" value="Dimer_Tnp_hAT"/>
    <property type="match status" value="1"/>
</dbReference>
<name>A0A7J6D564_9TELE</name>
<feature type="domain" description="TTF-type" evidence="1">
    <location>
        <begin position="26"/>
        <end position="115"/>
    </location>
</feature>
<comment type="caution">
    <text evidence="2">The sequence shown here is derived from an EMBL/GenBank/DDBJ whole genome shotgun (WGS) entry which is preliminary data.</text>
</comment>
<sequence>MDLSQKLDEGTRRPIRKYPAQMFGNQQRSFQSRWFDQFDWLEYSVDKDAAFCFSCRHFAAAVGHAFCLEPAFTISGFQNWRKAQQSFKAHDISAAHKFSMEAWCEFKQRMQDGLKILNIIDKGHSKVVEENRHYMKAVVESLLYTACQGLVQRVVHDLFKKKQKELEPSEQPAELKKLSETRWACQHSALWAIKKITLRHSGHFAGYSASGSTQPQRRDARQSQRLNNFIIEAPIHRGHSSDDDLRTDCFYQVVYRLVSELKRCFSKDADDVLTGVSALRPQHKSFLDKKCILPMAQFYGLTEETLNTEMHQVRRLLERKTNQGHSIKNTSELLLLMEPYKDAFMEMHKLILISLTLPVTSVSCERSFSCLRRLKTYLRSNCGDARNSDLALLAINTRRAKALDVQRIIDAFAVNHNNRRIVLV</sequence>
<dbReference type="AlphaFoldDB" id="A0A7J6D564"/>
<reference evidence="2 3" key="1">
    <citation type="submission" date="2020-04" db="EMBL/GenBank/DDBJ databases">
        <title>Chromosome-level genome assembly of a cyprinid fish Onychostoma macrolepis by integration of Nanopore Sequencing, Bionano and Hi-C technology.</title>
        <authorList>
            <person name="Wang D."/>
        </authorList>
    </citation>
    <scope>NUCLEOTIDE SEQUENCE [LARGE SCALE GENOMIC DNA]</scope>
    <source>
        <strain evidence="2">SWU-2019</strain>
        <tissue evidence="2">Muscle</tissue>
    </source>
</reference>
<organism evidence="2 3">
    <name type="scientific">Onychostoma macrolepis</name>
    <dbReference type="NCBI Taxonomy" id="369639"/>
    <lineage>
        <taxon>Eukaryota</taxon>
        <taxon>Metazoa</taxon>
        <taxon>Chordata</taxon>
        <taxon>Craniata</taxon>
        <taxon>Vertebrata</taxon>
        <taxon>Euteleostomi</taxon>
        <taxon>Actinopterygii</taxon>
        <taxon>Neopterygii</taxon>
        <taxon>Teleostei</taxon>
        <taxon>Ostariophysi</taxon>
        <taxon>Cypriniformes</taxon>
        <taxon>Cyprinidae</taxon>
        <taxon>Acrossocheilinae</taxon>
        <taxon>Onychostoma</taxon>
    </lineage>
</organism>
<dbReference type="InterPro" id="IPR008906">
    <property type="entry name" value="HATC_C_dom"/>
</dbReference>
<evidence type="ECO:0000313" key="3">
    <source>
        <dbReference type="Proteomes" id="UP000579812"/>
    </source>
</evidence>
<protein>
    <recommendedName>
        <fullName evidence="1">TTF-type domain-containing protein</fullName>
    </recommendedName>
</protein>
<dbReference type="InterPro" id="IPR006580">
    <property type="entry name" value="Znf_TTF"/>
</dbReference>
<dbReference type="GO" id="GO:0046983">
    <property type="term" value="F:protein dimerization activity"/>
    <property type="evidence" value="ECO:0007669"/>
    <property type="project" value="InterPro"/>
</dbReference>
<evidence type="ECO:0000313" key="2">
    <source>
        <dbReference type="EMBL" id="KAF4114400.1"/>
    </source>
</evidence>
<dbReference type="EMBL" id="JAAMOB010000004">
    <property type="protein sequence ID" value="KAF4114400.1"/>
    <property type="molecule type" value="Genomic_DNA"/>
</dbReference>
<dbReference type="PANTHER" id="PTHR45749">
    <property type="match status" value="1"/>
</dbReference>
<dbReference type="SUPFAM" id="SSF53098">
    <property type="entry name" value="Ribonuclease H-like"/>
    <property type="match status" value="1"/>
</dbReference>
<dbReference type="PANTHER" id="PTHR45749:SF21">
    <property type="entry name" value="DUF4371 DOMAIN-CONTAINING PROTEIN"/>
    <property type="match status" value="1"/>
</dbReference>
<evidence type="ECO:0000259" key="1">
    <source>
        <dbReference type="SMART" id="SM00597"/>
    </source>
</evidence>
<accession>A0A7J6D564</accession>
<proteinExistence type="predicted"/>
<dbReference type="InterPro" id="IPR012337">
    <property type="entry name" value="RNaseH-like_sf"/>
</dbReference>
<dbReference type="SMART" id="SM00597">
    <property type="entry name" value="ZnF_TTF"/>
    <property type="match status" value="1"/>
</dbReference>
<keyword evidence="3" id="KW-1185">Reference proteome</keyword>
<gene>
    <name evidence="2" type="ORF">G5714_004623</name>
</gene>